<dbReference type="RefSeq" id="WP_153084238.1">
    <property type="nucleotide sequence ID" value="NZ_CP152352.1"/>
</dbReference>
<reference evidence="2" key="1">
    <citation type="submission" date="2019-09" db="EMBL/GenBank/DDBJ databases">
        <title>Distinct polysaccharide growth profiles of human intestinal Prevotella copri isolates.</title>
        <authorList>
            <person name="Fehlner-Peach H."/>
            <person name="Magnabosco C."/>
            <person name="Raghavan V."/>
            <person name="Scher J.U."/>
            <person name="Tett A."/>
            <person name="Cox L.M."/>
            <person name="Gottsegen C."/>
            <person name="Watters A."/>
            <person name="Wiltshire- Gordon J.D."/>
            <person name="Segata N."/>
            <person name="Bonneau R."/>
            <person name="Littman D.R."/>
        </authorList>
    </citation>
    <scope>NUCLEOTIDE SEQUENCE [LARGE SCALE GENOMIC DNA]</scope>
    <source>
        <strain evidence="2">iA624</strain>
    </source>
</reference>
<organism evidence="1 2">
    <name type="scientific">Segatella copri</name>
    <dbReference type="NCBI Taxonomy" id="165179"/>
    <lineage>
        <taxon>Bacteria</taxon>
        <taxon>Pseudomonadati</taxon>
        <taxon>Bacteroidota</taxon>
        <taxon>Bacteroidia</taxon>
        <taxon>Bacteroidales</taxon>
        <taxon>Prevotellaceae</taxon>
        <taxon>Segatella</taxon>
    </lineage>
</organism>
<sequence>MEKVPQDQVHLIIPLDSIGCLPSGASFGNKQGRANVKASVGKQDGKDVIYIDASCDSLQVLCLYYEEQNKKLAKQNAELSNTIKTEKEQCSNPVKVAIFSFIVGLVSGIIITITTRKKNG</sequence>
<protein>
    <submittedName>
        <fullName evidence="1">Uncharacterized protein</fullName>
    </submittedName>
</protein>
<gene>
    <name evidence="1" type="ORF">F7D57_04360</name>
</gene>
<evidence type="ECO:0000313" key="2">
    <source>
        <dbReference type="Proteomes" id="UP000405805"/>
    </source>
</evidence>
<evidence type="ECO:0000313" key="1">
    <source>
        <dbReference type="EMBL" id="MQO08965.1"/>
    </source>
</evidence>
<accession>A0A5P0WQF1</accession>
<dbReference type="Proteomes" id="UP000405805">
    <property type="component" value="Unassembled WGS sequence"/>
</dbReference>
<dbReference type="AlphaFoldDB" id="A0A5P0WQF1"/>
<name>A0A5P0WQF1_9BACT</name>
<proteinExistence type="predicted"/>
<comment type="caution">
    <text evidence="1">The sequence shown here is derived from an EMBL/GenBank/DDBJ whole genome shotgun (WGS) entry which is preliminary data.</text>
</comment>
<dbReference type="EMBL" id="VZBP01000055">
    <property type="protein sequence ID" value="MQO08965.1"/>
    <property type="molecule type" value="Genomic_DNA"/>
</dbReference>